<evidence type="ECO:0000256" key="1">
    <source>
        <dbReference type="ARBA" id="ARBA00022714"/>
    </source>
</evidence>
<dbReference type="InterPro" id="IPR036249">
    <property type="entry name" value="Thioredoxin-like_sf"/>
</dbReference>
<reference evidence="3 4" key="1">
    <citation type="journal article" date="2013" name="Curr. Biol.">
        <title>The Genome of the Foraminiferan Reticulomyxa filosa.</title>
        <authorList>
            <person name="Glockner G."/>
            <person name="Hulsmann N."/>
            <person name="Schleicher M."/>
            <person name="Noegel A.A."/>
            <person name="Eichinger L."/>
            <person name="Gallinger C."/>
            <person name="Pawlowski J."/>
            <person name="Sierra R."/>
            <person name="Euteneuer U."/>
            <person name="Pillet L."/>
            <person name="Moustafa A."/>
            <person name="Platzer M."/>
            <person name="Groth M."/>
            <person name="Szafranski K."/>
            <person name="Schliwa M."/>
        </authorList>
    </citation>
    <scope>NUCLEOTIDE SEQUENCE [LARGE SCALE GENOMIC DNA]</scope>
</reference>
<dbReference type="OrthoDB" id="415696at2759"/>
<proteinExistence type="predicted"/>
<dbReference type="AlphaFoldDB" id="X6MHE7"/>
<evidence type="ECO:0000256" key="2">
    <source>
        <dbReference type="ARBA" id="ARBA00023284"/>
    </source>
</evidence>
<comment type="caution">
    <text evidence="3">The sequence shown here is derived from an EMBL/GenBank/DDBJ whole genome shotgun (WGS) entry which is preliminary data.</text>
</comment>
<dbReference type="Gene3D" id="3.40.30.10">
    <property type="entry name" value="Glutaredoxin"/>
    <property type="match status" value="1"/>
</dbReference>
<evidence type="ECO:0000313" key="4">
    <source>
        <dbReference type="Proteomes" id="UP000023152"/>
    </source>
</evidence>
<keyword evidence="1" id="KW-0411">Iron-sulfur</keyword>
<accession>X6MHE7</accession>
<sequence length="202" mass="23564">MSSLKVFWRNKKCQSAAHIQAFMCELESKDMLYNFQTHWKTTDVNDVKKQIAKESNKALKKNKKEVTENPVFLYMKGTPDAPMCDIKIVKLIYLKRYNGKQKLISNQEMFWNTLHFGLLLKSTGLNTLFIYFVWTKKNREISWLFDFAFLTAINNSNFPTFPQLYVGGELIGGHDIVVEMFKNEELEDVINKAVGSNEQDKK</sequence>
<organism evidence="3 4">
    <name type="scientific">Reticulomyxa filosa</name>
    <dbReference type="NCBI Taxonomy" id="46433"/>
    <lineage>
        <taxon>Eukaryota</taxon>
        <taxon>Sar</taxon>
        <taxon>Rhizaria</taxon>
        <taxon>Retaria</taxon>
        <taxon>Foraminifera</taxon>
        <taxon>Monothalamids</taxon>
        <taxon>Reticulomyxidae</taxon>
        <taxon>Reticulomyxa</taxon>
    </lineage>
</organism>
<dbReference type="EMBL" id="ASPP01020686">
    <property type="protein sequence ID" value="ETO13304.1"/>
    <property type="molecule type" value="Genomic_DNA"/>
</dbReference>
<keyword evidence="1" id="KW-0001">2Fe-2S</keyword>
<dbReference type="SUPFAM" id="SSF52833">
    <property type="entry name" value="Thioredoxin-like"/>
    <property type="match status" value="1"/>
</dbReference>
<evidence type="ECO:0000313" key="3">
    <source>
        <dbReference type="EMBL" id="ETO13304.1"/>
    </source>
</evidence>
<dbReference type="InterPro" id="IPR004480">
    <property type="entry name" value="Monothiol_GRX-rel"/>
</dbReference>
<keyword evidence="1" id="KW-0408">Iron</keyword>
<dbReference type="PANTHER" id="PTHR10293:SF72">
    <property type="entry name" value="MONOTHIOL GLUTAREDOXIN-S14, CHLOROPLASTIC"/>
    <property type="match status" value="1"/>
</dbReference>
<gene>
    <name evidence="3" type="ORF">RFI_24071</name>
</gene>
<protein>
    <submittedName>
        <fullName evidence="3">Glutaredoxin-like protein</fullName>
    </submittedName>
</protein>
<dbReference type="PANTHER" id="PTHR10293">
    <property type="entry name" value="GLUTAREDOXIN FAMILY MEMBER"/>
    <property type="match status" value="1"/>
</dbReference>
<dbReference type="GO" id="GO:0051537">
    <property type="term" value="F:2 iron, 2 sulfur cluster binding"/>
    <property type="evidence" value="ECO:0007669"/>
    <property type="project" value="UniProtKB-KW"/>
</dbReference>
<name>X6MHE7_RETFI</name>
<keyword evidence="1" id="KW-0479">Metal-binding</keyword>
<dbReference type="Proteomes" id="UP000023152">
    <property type="component" value="Unassembled WGS sequence"/>
</dbReference>
<keyword evidence="2" id="KW-0676">Redox-active center</keyword>
<keyword evidence="4" id="KW-1185">Reference proteome</keyword>
<dbReference type="PROSITE" id="PS51354">
    <property type="entry name" value="GLUTAREDOXIN_2"/>
    <property type="match status" value="1"/>
</dbReference>